<organism evidence="2 3">
    <name type="scientific">Xylona heveae (strain CBS 132557 / TC161)</name>
    <dbReference type="NCBI Taxonomy" id="1328760"/>
    <lineage>
        <taxon>Eukaryota</taxon>
        <taxon>Fungi</taxon>
        <taxon>Dikarya</taxon>
        <taxon>Ascomycota</taxon>
        <taxon>Pezizomycotina</taxon>
        <taxon>Xylonomycetes</taxon>
        <taxon>Xylonales</taxon>
        <taxon>Xylonaceae</taxon>
        <taxon>Xylona</taxon>
    </lineage>
</organism>
<dbReference type="GeneID" id="28894288"/>
<dbReference type="EMBL" id="KV407458">
    <property type="protein sequence ID" value="KZF22865.1"/>
    <property type="molecule type" value="Genomic_DNA"/>
</dbReference>
<dbReference type="InParanoid" id="A0A165H1H8"/>
<proteinExistence type="predicted"/>
<reference evidence="2 3" key="1">
    <citation type="journal article" date="2016" name="Fungal Biol.">
        <title>The genome of Xylona heveae provides a window into fungal endophytism.</title>
        <authorList>
            <person name="Gazis R."/>
            <person name="Kuo A."/>
            <person name="Riley R."/>
            <person name="LaButti K."/>
            <person name="Lipzen A."/>
            <person name="Lin J."/>
            <person name="Amirebrahimi M."/>
            <person name="Hesse C.N."/>
            <person name="Spatafora J.W."/>
            <person name="Henrissat B."/>
            <person name="Hainaut M."/>
            <person name="Grigoriev I.V."/>
            <person name="Hibbett D.S."/>
        </authorList>
    </citation>
    <scope>NUCLEOTIDE SEQUENCE [LARGE SCALE GENOMIC DNA]</scope>
    <source>
        <strain evidence="2 3">TC161</strain>
    </source>
</reference>
<name>A0A165H1H8_XYLHT</name>
<keyword evidence="1" id="KW-0472">Membrane</keyword>
<gene>
    <name evidence="2" type="ORF">L228DRAFT_138110</name>
</gene>
<evidence type="ECO:0000256" key="1">
    <source>
        <dbReference type="SAM" id="Phobius"/>
    </source>
</evidence>
<feature type="transmembrane region" description="Helical" evidence="1">
    <location>
        <begin position="15"/>
        <end position="36"/>
    </location>
</feature>
<sequence>MRKTSNQAKALKRVIIGWVDAMVDCASTIIILLGYCGKMKNTESMHGSMHEQYDPWDLRQSHFMHFVGCGLRRNHDVQGTTCRYDVLYAHILLQKILANQLKNKKFLFNKKQK</sequence>
<accession>A0A165H1H8</accession>
<protein>
    <submittedName>
        <fullName evidence="2">Uncharacterized protein</fullName>
    </submittedName>
</protein>
<dbReference type="AlphaFoldDB" id="A0A165H1H8"/>
<keyword evidence="1" id="KW-0812">Transmembrane</keyword>
<keyword evidence="1" id="KW-1133">Transmembrane helix</keyword>
<dbReference type="RefSeq" id="XP_018188420.1">
    <property type="nucleotide sequence ID" value="XM_018329151.1"/>
</dbReference>
<keyword evidence="3" id="KW-1185">Reference proteome</keyword>
<dbReference type="Proteomes" id="UP000076632">
    <property type="component" value="Unassembled WGS sequence"/>
</dbReference>
<evidence type="ECO:0000313" key="3">
    <source>
        <dbReference type="Proteomes" id="UP000076632"/>
    </source>
</evidence>
<evidence type="ECO:0000313" key="2">
    <source>
        <dbReference type="EMBL" id="KZF22865.1"/>
    </source>
</evidence>